<dbReference type="KEGG" id="mok:Metok_0718"/>
<dbReference type="Pfam" id="PF04410">
    <property type="entry name" value="Gar1"/>
    <property type="match status" value="1"/>
</dbReference>
<proteinExistence type="predicted"/>
<dbReference type="eggNOG" id="arCOG02466">
    <property type="taxonomic scope" value="Archaea"/>
</dbReference>
<dbReference type="InterPro" id="IPR009000">
    <property type="entry name" value="Transl_B-barrel_sf"/>
</dbReference>
<dbReference type="EMBL" id="CP002792">
    <property type="protein sequence ID" value="AEH06695.1"/>
    <property type="molecule type" value="Genomic_DNA"/>
</dbReference>
<name>F8AM16_METOI</name>
<evidence type="ECO:0000313" key="1">
    <source>
        <dbReference type="EMBL" id="AEH06695.1"/>
    </source>
</evidence>
<accession>F8AM16</accession>
<reference evidence="1" key="1">
    <citation type="submission" date="2011-05" db="EMBL/GenBank/DDBJ databases">
        <title>Complete sequence of chromosome of Methanothermococcus okinawensis IH1.</title>
        <authorList>
            <consortium name="US DOE Joint Genome Institute"/>
            <person name="Lucas S."/>
            <person name="Han J."/>
            <person name="Lapidus A."/>
            <person name="Cheng J.-F."/>
            <person name="Goodwin L."/>
            <person name="Pitluck S."/>
            <person name="Peters L."/>
            <person name="Mikhailova N."/>
            <person name="Held B."/>
            <person name="Han C."/>
            <person name="Tapia R."/>
            <person name="Land M."/>
            <person name="Hauser L."/>
            <person name="Kyrpides N."/>
            <person name="Ivanova N."/>
            <person name="Pagani I."/>
            <person name="Sieprawska-Lupa M."/>
            <person name="Takai K."/>
            <person name="Miyazaki J."/>
            <person name="Whitman W."/>
            <person name="Woyke T."/>
        </authorList>
    </citation>
    <scope>NUCLEOTIDE SEQUENCE</scope>
    <source>
        <strain evidence="1">IH1</strain>
    </source>
</reference>
<dbReference type="SUPFAM" id="SSF50447">
    <property type="entry name" value="Translation proteins"/>
    <property type="match status" value="1"/>
</dbReference>
<keyword evidence="2" id="KW-1185">Reference proteome</keyword>
<dbReference type="AlphaFoldDB" id="F8AM16"/>
<dbReference type="GO" id="GO:0042254">
    <property type="term" value="P:ribosome biogenesis"/>
    <property type="evidence" value="ECO:0007669"/>
    <property type="project" value="InterPro"/>
</dbReference>
<dbReference type="Gene3D" id="2.40.10.230">
    <property type="entry name" value="Probable tRNA pseudouridine synthase domain"/>
    <property type="match status" value="1"/>
</dbReference>
<dbReference type="STRING" id="647113.Metok_0718"/>
<dbReference type="RefSeq" id="WP_013866881.1">
    <property type="nucleotide sequence ID" value="NC_015636.1"/>
</dbReference>
<organism evidence="1 2">
    <name type="scientific">Methanothermococcus okinawensis (strain DSM 14208 / JCM 11175 / IH1)</name>
    <dbReference type="NCBI Taxonomy" id="647113"/>
    <lineage>
        <taxon>Archaea</taxon>
        <taxon>Methanobacteriati</taxon>
        <taxon>Methanobacteriota</taxon>
        <taxon>Methanomada group</taxon>
        <taxon>Methanococci</taxon>
        <taxon>Methanococcales</taxon>
        <taxon>Methanococcaceae</taxon>
        <taxon>Methanothermococcus</taxon>
    </lineage>
</organism>
<dbReference type="InterPro" id="IPR007504">
    <property type="entry name" value="H/ACA_rnp_Gar1/Naf1"/>
</dbReference>
<gene>
    <name evidence="1" type="ordered locus">Metok_0718</name>
</gene>
<sequence length="91" mass="10332">MKKIKILHKTPKGRIIGRTDRQPPLNAIVFLKTGDKTKLGKIYDVFGPVNKPYVEIIPFNSKVGSRALEVGEAIISDAKRGQKKRYKKRSR</sequence>
<evidence type="ECO:0000313" key="2">
    <source>
        <dbReference type="Proteomes" id="UP000009296"/>
    </source>
</evidence>
<dbReference type="GO" id="GO:0001522">
    <property type="term" value="P:pseudouridine synthesis"/>
    <property type="evidence" value="ECO:0007669"/>
    <property type="project" value="InterPro"/>
</dbReference>
<dbReference type="GeneID" id="10772859"/>
<dbReference type="HOGENOM" id="CLU_165884_4_0_2"/>
<dbReference type="InterPro" id="IPR038664">
    <property type="entry name" value="Gar1/Naf1_Cbf5-bd_sf"/>
</dbReference>
<protein>
    <submittedName>
        <fullName evidence="1">H/ACA RNA-protein complex component Gar1</fullName>
    </submittedName>
</protein>
<dbReference type="Proteomes" id="UP000009296">
    <property type="component" value="Chromosome"/>
</dbReference>
<dbReference type="OrthoDB" id="60264at2157"/>